<evidence type="ECO:0000256" key="2">
    <source>
        <dbReference type="SAM" id="SignalP"/>
    </source>
</evidence>
<feature type="signal peptide" evidence="2">
    <location>
        <begin position="1"/>
        <end position="19"/>
    </location>
</feature>
<accession>A0A078ATS6</accession>
<gene>
    <name evidence="3" type="primary">Contig4938.g5280</name>
    <name evidence="3" type="ORF">STYLEM_13697</name>
</gene>
<dbReference type="EMBL" id="CCKQ01013011">
    <property type="protein sequence ID" value="CDW84632.1"/>
    <property type="molecule type" value="Genomic_DNA"/>
</dbReference>
<keyword evidence="2" id="KW-0732">Signal</keyword>
<dbReference type="GO" id="GO:0016020">
    <property type="term" value="C:membrane"/>
    <property type="evidence" value="ECO:0007669"/>
    <property type="project" value="GOC"/>
</dbReference>
<organism evidence="3 4">
    <name type="scientific">Stylonychia lemnae</name>
    <name type="common">Ciliate</name>
    <dbReference type="NCBI Taxonomy" id="5949"/>
    <lineage>
        <taxon>Eukaryota</taxon>
        <taxon>Sar</taxon>
        <taxon>Alveolata</taxon>
        <taxon>Ciliophora</taxon>
        <taxon>Intramacronucleata</taxon>
        <taxon>Spirotrichea</taxon>
        <taxon>Stichotrichia</taxon>
        <taxon>Sporadotrichida</taxon>
        <taxon>Oxytrichidae</taxon>
        <taxon>Stylonychinae</taxon>
        <taxon>Stylonychia</taxon>
    </lineage>
</organism>
<dbReference type="InterPro" id="IPR029044">
    <property type="entry name" value="Nucleotide-diphossugar_trans"/>
</dbReference>
<dbReference type="InterPro" id="IPR007577">
    <property type="entry name" value="GlycoTrfase_DXD_sugar-bd_CS"/>
</dbReference>
<feature type="chain" id="PRO_5001729656" description="Surface protein Sur1" evidence="2">
    <location>
        <begin position="20"/>
        <end position="377"/>
    </location>
</feature>
<dbReference type="InParanoid" id="A0A078ATS6"/>
<protein>
    <recommendedName>
        <fullName evidence="5">Surface protein Sur1</fullName>
    </recommendedName>
</protein>
<dbReference type="Gene3D" id="3.90.550.20">
    <property type="match status" value="1"/>
</dbReference>
<dbReference type="SUPFAM" id="SSF53448">
    <property type="entry name" value="Nucleotide-diphospho-sugar transferases"/>
    <property type="match status" value="1"/>
</dbReference>
<evidence type="ECO:0008006" key="5">
    <source>
        <dbReference type="Google" id="ProtNLM"/>
    </source>
</evidence>
<dbReference type="PANTHER" id="PTHR32385">
    <property type="entry name" value="MANNOSYL PHOSPHORYLINOSITOL CERAMIDE SYNTHASE"/>
    <property type="match status" value="1"/>
</dbReference>
<dbReference type="AlphaFoldDB" id="A0A078ATS6"/>
<keyword evidence="1" id="KW-0808">Transferase</keyword>
<dbReference type="PANTHER" id="PTHR32385:SF15">
    <property type="entry name" value="INOSITOL PHOSPHOCERAMIDE MANNOSYLTRANSFERASE 1"/>
    <property type="match status" value="1"/>
</dbReference>
<reference evidence="3 4" key="1">
    <citation type="submission" date="2014-06" db="EMBL/GenBank/DDBJ databases">
        <authorList>
            <person name="Swart Estienne"/>
        </authorList>
    </citation>
    <scope>NUCLEOTIDE SEQUENCE [LARGE SCALE GENOMIC DNA]</scope>
    <source>
        <strain evidence="3 4">130c</strain>
    </source>
</reference>
<dbReference type="Proteomes" id="UP000039865">
    <property type="component" value="Unassembled WGS sequence"/>
</dbReference>
<dbReference type="GO" id="GO:0000030">
    <property type="term" value="F:mannosyltransferase activity"/>
    <property type="evidence" value="ECO:0007669"/>
    <property type="project" value="TreeGrafter"/>
</dbReference>
<sequence>MKLQILLPLIFSIISTVNSGAITSEDNIFEQVFADPQMKPLRNIFEYGWLILNQLEFCLFPKEQTWNYSYFHQFLRQYGLNQENLDDALDTVKLQEKPLVKFQEPRIPRKTHRVWITHSLNPTECHDSVKNPQLFEEILNTNRVLDQSASINSGKWEHYLWTNDKSAIPKTVKWFEQNGIKVRELRELPSYDLIFDRMIEEYSVGKFAAAADVARMIIMNDEGGLYLDIDSYFASFDDDWLYYFDSIFWKDRLRFDSLVLFNYQFLSKPNHPVSQEYLKLFKISYTNPEHLKKCYIKTKGITLWETGPFIFTIAFILGAQKNGNRDFVMFPQNTNEDQVYSFYDTKSQPIDLKFHGYSIGLGSWIDDYADTLIFGFE</sequence>
<evidence type="ECO:0000313" key="3">
    <source>
        <dbReference type="EMBL" id="CDW84632.1"/>
    </source>
</evidence>
<dbReference type="GO" id="GO:0051999">
    <property type="term" value="P:mannosyl-inositol phosphorylceramide biosynthetic process"/>
    <property type="evidence" value="ECO:0007669"/>
    <property type="project" value="TreeGrafter"/>
</dbReference>
<evidence type="ECO:0000313" key="4">
    <source>
        <dbReference type="Proteomes" id="UP000039865"/>
    </source>
</evidence>
<name>A0A078ATS6_STYLE</name>
<evidence type="ECO:0000256" key="1">
    <source>
        <dbReference type="ARBA" id="ARBA00022679"/>
    </source>
</evidence>
<keyword evidence="4" id="KW-1185">Reference proteome</keyword>
<proteinExistence type="predicted"/>
<dbReference type="Pfam" id="PF04488">
    <property type="entry name" value="Gly_transf_sug"/>
    <property type="match status" value="1"/>
</dbReference>
<dbReference type="OrthoDB" id="10020246at2759"/>
<dbReference type="InterPro" id="IPR051706">
    <property type="entry name" value="Glycosyltransferase_domain"/>
</dbReference>